<dbReference type="EMBL" id="LGBR01000001">
    <property type="protein sequence ID" value="KOY50670.1"/>
    <property type="molecule type" value="Genomic_DNA"/>
</dbReference>
<evidence type="ECO:0000313" key="2">
    <source>
        <dbReference type="Proteomes" id="UP000037716"/>
    </source>
</evidence>
<name>A0A0N0CEP0_9FLAO</name>
<sequence>MKAFPPTKEPTPTSTLPANTAPGPICAPLLIMHSCSIIAPVFMIQQSFITAKEFIDAFLLMKLPVPRQTSFETEADSCFTLIISKPLSLIKLKQSILNLLSPKPRAKENILFQPLKEGDFSNPRYLSL</sequence>
<proteinExistence type="predicted"/>
<gene>
    <name evidence="1" type="ORF">I602_230</name>
</gene>
<accession>A0A0N0CEP0</accession>
<organism evidence="1 2">
    <name type="scientific">Polaribacter dokdonensis DSW-5</name>
    <dbReference type="NCBI Taxonomy" id="1300348"/>
    <lineage>
        <taxon>Bacteria</taxon>
        <taxon>Pseudomonadati</taxon>
        <taxon>Bacteroidota</taxon>
        <taxon>Flavobacteriia</taxon>
        <taxon>Flavobacteriales</taxon>
        <taxon>Flavobacteriaceae</taxon>
    </lineage>
</organism>
<evidence type="ECO:0000313" key="1">
    <source>
        <dbReference type="EMBL" id="KOY50670.1"/>
    </source>
</evidence>
<dbReference type="STRING" id="1300348.I602_230"/>
<dbReference type="AlphaFoldDB" id="A0A0N0CEP0"/>
<reference evidence="1 2" key="1">
    <citation type="submission" date="2015-07" db="EMBL/GenBank/DDBJ databases">
        <title>Genome of Polaribacter dokdonenesis DSW-5, isolated from seawater off Dokdo in Korea.</title>
        <authorList>
            <person name="Yoon K."/>
            <person name="Song J.Y."/>
            <person name="Kim J.F."/>
        </authorList>
    </citation>
    <scope>NUCLEOTIDE SEQUENCE [LARGE SCALE GENOMIC DNA]</scope>
    <source>
        <strain evidence="1 2">DSW-5</strain>
    </source>
</reference>
<protein>
    <submittedName>
        <fullName evidence="1">Uncharacterized protein</fullName>
    </submittedName>
</protein>
<comment type="caution">
    <text evidence="1">The sequence shown here is derived from an EMBL/GenBank/DDBJ whole genome shotgun (WGS) entry which is preliminary data.</text>
</comment>
<dbReference type="Proteomes" id="UP000037716">
    <property type="component" value="Unassembled WGS sequence"/>
</dbReference>